<keyword evidence="9" id="KW-0521">NADP</keyword>
<dbReference type="InParanoid" id="A0A1Y1X9X2"/>
<keyword evidence="17" id="KW-1185">Reference proteome</keyword>
<evidence type="ECO:0000256" key="10">
    <source>
        <dbReference type="ARBA" id="ARBA00023002"/>
    </source>
</evidence>
<dbReference type="InterPro" id="IPR023173">
    <property type="entry name" value="NADPH_Cyt_P450_Rdtase_alpha"/>
</dbReference>
<dbReference type="InterPro" id="IPR001433">
    <property type="entry name" value="OxRdtase_FAD/NAD-bd"/>
</dbReference>
<dbReference type="GO" id="GO:0004497">
    <property type="term" value="F:monooxygenase activity"/>
    <property type="evidence" value="ECO:0007669"/>
    <property type="project" value="InterPro"/>
</dbReference>
<name>A0A1Y1X9X2_9FUNG</name>
<dbReference type="InterPro" id="IPR039261">
    <property type="entry name" value="FNR_nucleotide-bd"/>
</dbReference>
<evidence type="ECO:0000256" key="7">
    <source>
        <dbReference type="ARBA" id="ARBA00022723"/>
    </source>
</evidence>
<gene>
    <name evidence="16" type="ORF">K493DRAFT_361415</name>
</gene>
<evidence type="ECO:0000256" key="11">
    <source>
        <dbReference type="ARBA" id="ARBA00023004"/>
    </source>
</evidence>
<evidence type="ECO:0000256" key="4">
    <source>
        <dbReference type="ARBA" id="ARBA00022448"/>
    </source>
</evidence>
<dbReference type="InterPro" id="IPR003097">
    <property type="entry name" value="CysJ-like_FAD-binding"/>
</dbReference>
<dbReference type="Pfam" id="PF00067">
    <property type="entry name" value="p450"/>
    <property type="match status" value="1"/>
</dbReference>
<keyword evidence="10" id="KW-0560">Oxidoreductase</keyword>
<dbReference type="PRINTS" id="PR00371">
    <property type="entry name" value="FPNCR"/>
</dbReference>
<dbReference type="InterPro" id="IPR017972">
    <property type="entry name" value="Cyt_P450_CS"/>
</dbReference>
<keyword evidence="6" id="KW-0288">FMN</keyword>
<dbReference type="Gene3D" id="2.40.30.10">
    <property type="entry name" value="Translation factors"/>
    <property type="match status" value="1"/>
</dbReference>
<comment type="cofactor">
    <cofactor evidence="2">
        <name>FAD</name>
        <dbReference type="ChEBI" id="CHEBI:57692"/>
    </cofactor>
</comment>
<dbReference type="AlphaFoldDB" id="A0A1Y1X9X2"/>
<evidence type="ECO:0000256" key="6">
    <source>
        <dbReference type="ARBA" id="ARBA00022643"/>
    </source>
</evidence>
<dbReference type="InterPro" id="IPR029039">
    <property type="entry name" value="Flavoprotein-like_sf"/>
</dbReference>
<dbReference type="GO" id="GO:0016705">
    <property type="term" value="F:oxidoreductase activity, acting on paired donors, with incorporation or reduction of molecular oxygen"/>
    <property type="evidence" value="ECO:0007669"/>
    <property type="project" value="InterPro"/>
</dbReference>
<evidence type="ECO:0000256" key="13">
    <source>
        <dbReference type="ARBA" id="ARBA00049342"/>
    </source>
</evidence>
<dbReference type="Gene3D" id="1.20.990.10">
    <property type="entry name" value="NADPH-cytochrome p450 Reductase, Chain A, domain 3"/>
    <property type="match status" value="1"/>
</dbReference>
<dbReference type="Pfam" id="PF00667">
    <property type="entry name" value="FAD_binding_1"/>
    <property type="match status" value="1"/>
</dbReference>
<dbReference type="GO" id="GO:0050660">
    <property type="term" value="F:flavin adenine dinucleotide binding"/>
    <property type="evidence" value="ECO:0007669"/>
    <property type="project" value="TreeGrafter"/>
</dbReference>
<evidence type="ECO:0000313" key="17">
    <source>
        <dbReference type="Proteomes" id="UP000193498"/>
    </source>
</evidence>
<dbReference type="InterPro" id="IPR036396">
    <property type="entry name" value="Cyt_P450_sf"/>
</dbReference>
<evidence type="ECO:0000256" key="2">
    <source>
        <dbReference type="ARBA" id="ARBA00001974"/>
    </source>
</evidence>
<evidence type="ECO:0000256" key="9">
    <source>
        <dbReference type="ARBA" id="ARBA00022857"/>
    </source>
</evidence>
<dbReference type="InterPro" id="IPR001128">
    <property type="entry name" value="Cyt_P450"/>
</dbReference>
<organism evidence="16 17">
    <name type="scientific">Basidiobolus meristosporus CBS 931.73</name>
    <dbReference type="NCBI Taxonomy" id="1314790"/>
    <lineage>
        <taxon>Eukaryota</taxon>
        <taxon>Fungi</taxon>
        <taxon>Fungi incertae sedis</taxon>
        <taxon>Zoopagomycota</taxon>
        <taxon>Entomophthoromycotina</taxon>
        <taxon>Basidiobolomycetes</taxon>
        <taxon>Basidiobolales</taxon>
        <taxon>Basidiobolaceae</taxon>
        <taxon>Basidiobolus</taxon>
    </lineage>
</organism>
<dbReference type="PANTHER" id="PTHR19384">
    <property type="entry name" value="NITRIC OXIDE SYNTHASE-RELATED"/>
    <property type="match status" value="1"/>
</dbReference>
<dbReference type="InterPro" id="IPR017938">
    <property type="entry name" value="Riboflavin_synthase-like_b-brl"/>
</dbReference>
<dbReference type="GO" id="GO:0010181">
    <property type="term" value="F:FMN binding"/>
    <property type="evidence" value="ECO:0007669"/>
    <property type="project" value="InterPro"/>
</dbReference>
<evidence type="ECO:0000256" key="8">
    <source>
        <dbReference type="ARBA" id="ARBA00022827"/>
    </source>
</evidence>
<feature type="domain" description="Flavodoxin-like" evidence="14">
    <location>
        <begin position="600"/>
        <end position="754"/>
    </location>
</feature>
<dbReference type="PROSITE" id="PS00086">
    <property type="entry name" value="CYTOCHROME_P450"/>
    <property type="match status" value="1"/>
</dbReference>
<reference evidence="16 17" key="1">
    <citation type="submission" date="2016-07" db="EMBL/GenBank/DDBJ databases">
        <title>Pervasive Adenine N6-methylation of Active Genes in Fungi.</title>
        <authorList>
            <consortium name="DOE Joint Genome Institute"/>
            <person name="Mondo S.J."/>
            <person name="Dannebaum R.O."/>
            <person name="Kuo R.C."/>
            <person name="Labutti K."/>
            <person name="Haridas S."/>
            <person name="Kuo A."/>
            <person name="Salamov A."/>
            <person name="Ahrendt S.R."/>
            <person name="Lipzen A."/>
            <person name="Sullivan W."/>
            <person name="Andreopoulos W.B."/>
            <person name="Clum A."/>
            <person name="Lindquist E."/>
            <person name="Daum C."/>
            <person name="Ramamoorthy G.K."/>
            <person name="Gryganskyi A."/>
            <person name="Culley D."/>
            <person name="Magnuson J.K."/>
            <person name="James T.Y."/>
            <person name="O'Malley M.A."/>
            <person name="Stajich J.E."/>
            <person name="Spatafora J.W."/>
            <person name="Visel A."/>
            <person name="Grigoriev I.V."/>
        </authorList>
    </citation>
    <scope>NUCLEOTIDE SEQUENCE [LARGE SCALE GENOMIC DNA]</scope>
    <source>
        <strain evidence="16 17">CBS 931.73</strain>
    </source>
</reference>
<protein>
    <recommendedName>
        <fullName evidence="12">NADPH--hemoprotein reductase</fullName>
        <ecNumber evidence="12">1.6.2.4</ecNumber>
    </recommendedName>
</protein>
<dbReference type="OrthoDB" id="1470350at2759"/>
<proteinExistence type="inferred from homology"/>
<dbReference type="PROSITE" id="PS50902">
    <property type="entry name" value="FLAVODOXIN_LIKE"/>
    <property type="match status" value="1"/>
</dbReference>
<evidence type="ECO:0000256" key="12">
    <source>
        <dbReference type="ARBA" id="ARBA00023797"/>
    </source>
</evidence>
<feature type="domain" description="FAD-binding FR-type" evidence="15">
    <location>
        <begin position="804"/>
        <end position="1052"/>
    </location>
</feature>
<dbReference type="Gene3D" id="1.10.630.10">
    <property type="entry name" value="Cytochrome P450"/>
    <property type="match status" value="1"/>
</dbReference>
<keyword evidence="8" id="KW-0274">FAD</keyword>
<dbReference type="Gene3D" id="3.40.50.80">
    <property type="entry name" value="Nucleotide-binding domain of ferredoxin-NADP reductase (FNR) module"/>
    <property type="match status" value="1"/>
</dbReference>
<dbReference type="Pfam" id="PF00258">
    <property type="entry name" value="Flavodoxin_1"/>
    <property type="match status" value="1"/>
</dbReference>
<dbReference type="InterPro" id="IPR001094">
    <property type="entry name" value="Flavdoxin-like"/>
</dbReference>
<dbReference type="SUPFAM" id="SSF52218">
    <property type="entry name" value="Flavoproteins"/>
    <property type="match status" value="1"/>
</dbReference>
<keyword evidence="4" id="KW-0813">Transport</keyword>
<dbReference type="InterPro" id="IPR001709">
    <property type="entry name" value="Flavoprot_Pyr_Nucl_cyt_Rdtase"/>
</dbReference>
<keyword evidence="7" id="KW-0479">Metal-binding</keyword>
<dbReference type="GO" id="GO:0020037">
    <property type="term" value="F:heme binding"/>
    <property type="evidence" value="ECO:0007669"/>
    <property type="project" value="InterPro"/>
</dbReference>
<dbReference type="InterPro" id="IPR008254">
    <property type="entry name" value="Flavodoxin/NO_synth"/>
</dbReference>
<comment type="cofactor">
    <cofactor evidence="1">
        <name>FMN</name>
        <dbReference type="ChEBI" id="CHEBI:58210"/>
    </cofactor>
</comment>
<dbReference type="InterPro" id="IPR017927">
    <property type="entry name" value="FAD-bd_FR_type"/>
</dbReference>
<comment type="catalytic activity">
    <reaction evidence="13">
        <text>2 oxidized [cytochrome P450] + NADPH = 2 reduced [cytochrome P450] + NADP(+) + H(+)</text>
        <dbReference type="Rhea" id="RHEA:24040"/>
        <dbReference type="Rhea" id="RHEA-COMP:14627"/>
        <dbReference type="Rhea" id="RHEA-COMP:14628"/>
        <dbReference type="ChEBI" id="CHEBI:15378"/>
        <dbReference type="ChEBI" id="CHEBI:55376"/>
        <dbReference type="ChEBI" id="CHEBI:57783"/>
        <dbReference type="ChEBI" id="CHEBI:58349"/>
        <dbReference type="ChEBI" id="CHEBI:60344"/>
        <dbReference type="EC" id="1.6.2.4"/>
    </reaction>
</comment>
<dbReference type="PANTHER" id="PTHR19384:SF17">
    <property type="entry name" value="NADPH--CYTOCHROME P450 REDUCTASE"/>
    <property type="match status" value="1"/>
</dbReference>
<dbReference type="Proteomes" id="UP000193498">
    <property type="component" value="Unassembled WGS sequence"/>
</dbReference>
<accession>A0A1Y1X9X2</accession>
<comment type="caution">
    <text evidence="16">The sequence shown here is derived from an EMBL/GenBank/DDBJ whole genome shotgun (WGS) entry which is preliminary data.</text>
</comment>
<evidence type="ECO:0000256" key="5">
    <source>
        <dbReference type="ARBA" id="ARBA00022630"/>
    </source>
</evidence>
<dbReference type="Pfam" id="PF00175">
    <property type="entry name" value="NAD_binding_1"/>
    <property type="match status" value="1"/>
</dbReference>
<dbReference type="GO" id="GO:0005829">
    <property type="term" value="C:cytosol"/>
    <property type="evidence" value="ECO:0007669"/>
    <property type="project" value="TreeGrafter"/>
</dbReference>
<dbReference type="EMBL" id="MCFE01000668">
    <property type="protein sequence ID" value="ORX82529.1"/>
    <property type="molecule type" value="Genomic_DNA"/>
</dbReference>
<dbReference type="EC" id="1.6.2.4" evidence="12"/>
<dbReference type="SUPFAM" id="SSF63380">
    <property type="entry name" value="Riboflavin synthase domain-like"/>
    <property type="match status" value="1"/>
</dbReference>
<dbReference type="FunFam" id="3.40.50.80:FF:000001">
    <property type="entry name" value="NADPH--cytochrome P450 reductase 1"/>
    <property type="match status" value="1"/>
</dbReference>
<dbReference type="GO" id="GO:0003958">
    <property type="term" value="F:NADPH-hemoprotein reductase activity"/>
    <property type="evidence" value="ECO:0007669"/>
    <property type="project" value="UniProtKB-EC"/>
</dbReference>
<comment type="similarity">
    <text evidence="3">In the N-terminal section; belongs to the cytochrome P450 family.</text>
</comment>
<evidence type="ECO:0000313" key="16">
    <source>
        <dbReference type="EMBL" id="ORX82529.1"/>
    </source>
</evidence>
<dbReference type="GO" id="GO:0005506">
    <property type="term" value="F:iron ion binding"/>
    <property type="evidence" value="ECO:0007669"/>
    <property type="project" value="InterPro"/>
</dbReference>
<sequence length="1212" mass="135445">MSCPFKHQEINLQRTPAIVEEPLKTKIIVVAFFGQSLEKDGVVIRPLDHWDLQDMKEQCGRRLNIPAYERIEFCNEEGAKIDSFTSLIQGSVAYIKGNEACHRKIPVPPTSIFLGTIPQLMPDFPKSMKDYFEEYDSPILEIYYLSTKVISTNHPSIAELFAQESEYFTKKVAQPFEEVKEIGGDGLFTTSSDEKVWKLAHKLLVPAFSSTSMKAYTQEMGQLALKMVGVLNEFETDEPFVVTDWMTRITFETIGKVGFGYDFGLVESKDCPLHPFIDAMAFCMGQLDPRTSRSKYWKKLPIWSNFKFDENMAYMRSVVDEVVTQRKKAPVEDGSLSDLLGFMLEARDKSTGEKLSDDLIRDQVVTFLIAGHETTSNTLSWCLYLLARHPVILHKVLQEIVNAGITGEEPPTGAQVSKLKYLGQVLKETLRMYPPVSSVQKYCTKDCVLPFGYRVEKDTVVEISIYPLHYNAGIWPEPEIFNPDRFSAAEEANRSPYAWLPFSSGPRACIGMQFALQEAKIILAVLLMKFEFHLKDDKPVYYDLAAPTLKPENLFMTVTPRTELPETTTHSPAETYTPKTELTTPLIARQLSSSTKLPKLIVLFGSDMGLSEEYANKLAKDASDLGFKDTQVLPMDEWEVLGSGSYQEDEAQDDSEKPVLFIITSTYNGLPPDNAREFDKFISAKREASVKPLNGLRYAVFGCGNKQWRTYQAFPSKVNGALARLGADQIFPIGAGNADGDIDADFAQWIAQMCVSLLGDLGMEGSGLNQLTSISTQDPTTGVSLKYLSPENHDEARLARNNINQSPQARVVTNSELQNFEKSRRSTRHIEIELPEDATYNAGDHLEILPANDADLVEAVALSFGYALDAVFEVDIDRSKSKNLSPRSLAAVIKGPCTVKNALMHYADLSAAPSRHFIEVCVSAISAEHPELEKAYLEEICQIGEEGNRSYASFIEENRNLLQLLQNYPMIRRLDFLAFLCGIPVMAKRRYSIASSPYVSKNVAHLCVGVVEETGSDNVVHKGLCSNFLARAERGMPLYASIKPAKEVFHLPEDPTIPVIMVCAGTGIAPFRGFLQERQYHRFKSVKNGGQSTTHLFFGCRSPEYDLIYKEELEAFVADGTLDELHLTFSRVGNVKKYVQHELLSSASMVWDLIHNQKGSLYVCGSASGMAKDVVLTLTSIIIQIGGIGPQEAAEYFQALQRAGRFNEDVWG</sequence>
<dbReference type="SUPFAM" id="SSF48264">
    <property type="entry name" value="Cytochrome P450"/>
    <property type="match status" value="1"/>
</dbReference>
<dbReference type="Gene3D" id="3.40.50.360">
    <property type="match status" value="1"/>
</dbReference>
<keyword evidence="11" id="KW-0408">Iron</keyword>
<dbReference type="STRING" id="1314790.A0A1Y1X9X2"/>
<evidence type="ECO:0000256" key="3">
    <source>
        <dbReference type="ARBA" id="ARBA00010018"/>
    </source>
</evidence>
<dbReference type="SUPFAM" id="SSF52343">
    <property type="entry name" value="Ferredoxin reductase-like, C-terminal NADP-linked domain"/>
    <property type="match status" value="1"/>
</dbReference>
<dbReference type="PROSITE" id="PS51384">
    <property type="entry name" value="FAD_FR"/>
    <property type="match status" value="1"/>
</dbReference>
<evidence type="ECO:0000259" key="14">
    <source>
        <dbReference type="PROSITE" id="PS50902"/>
    </source>
</evidence>
<evidence type="ECO:0000259" key="15">
    <source>
        <dbReference type="PROSITE" id="PS51384"/>
    </source>
</evidence>
<evidence type="ECO:0000256" key="1">
    <source>
        <dbReference type="ARBA" id="ARBA00001917"/>
    </source>
</evidence>
<dbReference type="PRINTS" id="PR00369">
    <property type="entry name" value="FLAVODOXIN"/>
</dbReference>
<keyword evidence="5" id="KW-0285">Flavoprotein</keyword>